<keyword evidence="3" id="KW-1185">Reference proteome</keyword>
<feature type="compositionally biased region" description="Polar residues" evidence="1">
    <location>
        <begin position="148"/>
        <end position="179"/>
    </location>
</feature>
<gene>
    <name evidence="2" type="ORF">G1C95_0089</name>
</gene>
<dbReference type="InterPro" id="IPR020378">
    <property type="entry name" value="DUF4186"/>
</dbReference>
<organism evidence="2 3">
    <name type="scientific">Bifidobacterium oedipodis</name>
    <dbReference type="NCBI Taxonomy" id="2675322"/>
    <lineage>
        <taxon>Bacteria</taxon>
        <taxon>Bacillati</taxon>
        <taxon>Actinomycetota</taxon>
        <taxon>Actinomycetes</taxon>
        <taxon>Bifidobacteriales</taxon>
        <taxon>Bifidobacteriaceae</taxon>
        <taxon>Bifidobacterium</taxon>
    </lineage>
</organism>
<feature type="region of interest" description="Disordered" evidence="1">
    <location>
        <begin position="143"/>
        <end position="179"/>
    </location>
</feature>
<proteinExistence type="predicted"/>
<protein>
    <recommendedName>
        <fullName evidence="4">Cytoplasmic protein</fullName>
    </recommendedName>
</protein>
<dbReference type="Proteomes" id="UP000532194">
    <property type="component" value="Unassembled WGS sequence"/>
</dbReference>
<reference evidence="2 3" key="1">
    <citation type="submission" date="2020-02" db="EMBL/GenBank/DDBJ databases">
        <title>Characterization of phylogenetic diversity of novel bifidobacterial species isolated in Czech ZOOs.</title>
        <authorList>
            <person name="Lugli G.A."/>
            <person name="Vera N.B."/>
            <person name="Ventura M."/>
        </authorList>
    </citation>
    <scope>NUCLEOTIDE SEQUENCE [LARGE SCALE GENOMIC DNA]</scope>
    <source>
        <strain evidence="2 3">DSM 109957</strain>
    </source>
</reference>
<dbReference type="EMBL" id="JAAIII010000001">
    <property type="protein sequence ID" value="NMM92904.1"/>
    <property type="molecule type" value="Genomic_DNA"/>
</dbReference>
<comment type="caution">
    <text evidence="2">The sequence shown here is derived from an EMBL/GenBank/DDBJ whole genome shotgun (WGS) entry which is preliminary data.</text>
</comment>
<sequence length="179" mass="20118">MDATDGINNTNTADDADDTDAERERQWIEKTLERLSHSPFRAKFVLSSKDRAYARAKGEVVIASHARDMLRSRVGQAQPEHDGRQTPWKGHPVFTAQHATATCCRGCIAKWHHIPEGRELSDDEINRLADLIMAWITRDLTAHPSLRPGTQTNGSTDSQPNKRTNDQRNPQPGNQPTLF</sequence>
<dbReference type="Pfam" id="PF13811">
    <property type="entry name" value="DUF4186"/>
    <property type="match status" value="1"/>
</dbReference>
<dbReference type="AlphaFoldDB" id="A0A7Y0EMC2"/>
<name>A0A7Y0EMC2_9BIFI</name>
<evidence type="ECO:0000313" key="3">
    <source>
        <dbReference type="Proteomes" id="UP000532194"/>
    </source>
</evidence>
<accession>A0A7Y0EMC2</accession>
<evidence type="ECO:0000313" key="2">
    <source>
        <dbReference type="EMBL" id="NMM92904.1"/>
    </source>
</evidence>
<evidence type="ECO:0000256" key="1">
    <source>
        <dbReference type="SAM" id="MobiDB-lite"/>
    </source>
</evidence>
<feature type="region of interest" description="Disordered" evidence="1">
    <location>
        <begin position="1"/>
        <end position="22"/>
    </location>
</feature>
<evidence type="ECO:0008006" key="4">
    <source>
        <dbReference type="Google" id="ProtNLM"/>
    </source>
</evidence>
<feature type="compositionally biased region" description="Low complexity" evidence="1">
    <location>
        <begin position="1"/>
        <end position="13"/>
    </location>
</feature>